<reference evidence="3" key="2">
    <citation type="submission" date="2023-06" db="EMBL/GenBank/DDBJ databases">
        <authorList>
            <person name="Ma L."/>
            <person name="Liu K.-W."/>
            <person name="Li Z."/>
            <person name="Hsiao Y.-Y."/>
            <person name="Qi Y."/>
            <person name="Fu T."/>
            <person name="Tang G."/>
            <person name="Zhang D."/>
            <person name="Sun W.-H."/>
            <person name="Liu D.-K."/>
            <person name="Li Y."/>
            <person name="Chen G.-Z."/>
            <person name="Liu X.-D."/>
            <person name="Liao X.-Y."/>
            <person name="Jiang Y.-T."/>
            <person name="Yu X."/>
            <person name="Hao Y."/>
            <person name="Huang J."/>
            <person name="Zhao X.-W."/>
            <person name="Ke S."/>
            <person name="Chen Y.-Y."/>
            <person name="Wu W.-L."/>
            <person name="Hsu J.-L."/>
            <person name="Lin Y.-F."/>
            <person name="Huang M.-D."/>
            <person name="Li C.-Y."/>
            <person name="Huang L."/>
            <person name="Wang Z.-W."/>
            <person name="Zhao X."/>
            <person name="Zhong W.-Y."/>
            <person name="Peng D.-H."/>
            <person name="Ahmad S."/>
            <person name="Lan S."/>
            <person name="Zhang J.-S."/>
            <person name="Tsai W.-C."/>
            <person name="Van De Peer Y."/>
            <person name="Liu Z.-J."/>
        </authorList>
    </citation>
    <scope>NUCLEOTIDE SEQUENCE</scope>
    <source>
        <strain evidence="3">CP</strain>
        <tissue evidence="3">Leaves</tissue>
    </source>
</reference>
<evidence type="ECO:0000313" key="3">
    <source>
        <dbReference type="EMBL" id="KAK1284805.1"/>
    </source>
</evidence>
<keyword evidence="4" id="KW-1185">Reference proteome</keyword>
<feature type="region of interest" description="Disordered" evidence="1">
    <location>
        <begin position="1"/>
        <end position="31"/>
    </location>
</feature>
<dbReference type="Proteomes" id="UP001180020">
    <property type="component" value="Unassembled WGS sequence"/>
</dbReference>
<gene>
    <name evidence="3" type="ORF">QJS10_CPB21g01577</name>
</gene>
<comment type="caution">
    <text evidence="3">The sequence shown here is derived from an EMBL/GenBank/DDBJ whole genome shotgun (WGS) entry which is preliminary data.</text>
</comment>
<dbReference type="SUPFAM" id="SSF52949">
    <property type="entry name" value="Macro domain-like"/>
    <property type="match status" value="1"/>
</dbReference>
<dbReference type="PANTHER" id="PTHR11106">
    <property type="entry name" value="GANGLIOSIDE INDUCED DIFFERENTIATION ASSOCIATED PROTEIN 2-RELATED"/>
    <property type="match status" value="1"/>
</dbReference>
<dbReference type="InterPro" id="IPR002589">
    <property type="entry name" value="Macro_dom"/>
</dbReference>
<evidence type="ECO:0000313" key="4">
    <source>
        <dbReference type="Proteomes" id="UP001180020"/>
    </source>
</evidence>
<sequence>MNSSDRKVSSTSSGGGGAAGGGGGSVLSSSSNGQARRFALSPSSFLEIRKDDITAWSVDGASDAIVNAANERMLGGGGVDGELLSFQLHVIHTVGPVYDVDDQPENYLSSEFRYPLKEASKIAISVVKEFSNDFKEKIAGNNE</sequence>
<proteinExistence type="predicted"/>
<dbReference type="InterPro" id="IPR043472">
    <property type="entry name" value="Macro_dom-like"/>
</dbReference>
<dbReference type="EMBL" id="JAUJYO010000021">
    <property type="protein sequence ID" value="KAK1284805.1"/>
    <property type="molecule type" value="Genomic_DNA"/>
</dbReference>
<reference evidence="3" key="1">
    <citation type="journal article" date="2023" name="Nat. Commun.">
        <title>Diploid and tetraploid genomes of Acorus and the evolution of monocots.</title>
        <authorList>
            <person name="Ma L."/>
            <person name="Liu K.W."/>
            <person name="Li Z."/>
            <person name="Hsiao Y.Y."/>
            <person name="Qi Y."/>
            <person name="Fu T."/>
            <person name="Tang G.D."/>
            <person name="Zhang D."/>
            <person name="Sun W.H."/>
            <person name="Liu D.K."/>
            <person name="Li Y."/>
            <person name="Chen G.Z."/>
            <person name="Liu X.D."/>
            <person name="Liao X.Y."/>
            <person name="Jiang Y.T."/>
            <person name="Yu X."/>
            <person name="Hao Y."/>
            <person name="Huang J."/>
            <person name="Zhao X.W."/>
            <person name="Ke S."/>
            <person name="Chen Y.Y."/>
            <person name="Wu W.L."/>
            <person name="Hsu J.L."/>
            <person name="Lin Y.F."/>
            <person name="Huang M.D."/>
            <person name="Li C.Y."/>
            <person name="Huang L."/>
            <person name="Wang Z.W."/>
            <person name="Zhao X."/>
            <person name="Zhong W.Y."/>
            <person name="Peng D.H."/>
            <person name="Ahmad S."/>
            <person name="Lan S."/>
            <person name="Zhang J.S."/>
            <person name="Tsai W.C."/>
            <person name="Van de Peer Y."/>
            <person name="Liu Z.J."/>
        </authorList>
    </citation>
    <scope>NUCLEOTIDE SEQUENCE</scope>
    <source>
        <strain evidence="3">CP</strain>
    </source>
</reference>
<feature type="compositionally biased region" description="Gly residues" evidence="1">
    <location>
        <begin position="13"/>
        <end position="25"/>
    </location>
</feature>
<feature type="domain" description="Macro" evidence="2">
    <location>
        <begin position="33"/>
        <end position="143"/>
    </location>
</feature>
<dbReference type="AlphaFoldDB" id="A0AAV9C7D9"/>
<evidence type="ECO:0000256" key="1">
    <source>
        <dbReference type="SAM" id="MobiDB-lite"/>
    </source>
</evidence>
<evidence type="ECO:0000259" key="2">
    <source>
        <dbReference type="PROSITE" id="PS51154"/>
    </source>
</evidence>
<dbReference type="PANTHER" id="PTHR11106:SF27">
    <property type="entry name" value="MACRO DOMAIN-CONTAINING PROTEIN"/>
    <property type="match status" value="1"/>
</dbReference>
<organism evidence="3 4">
    <name type="scientific">Acorus calamus</name>
    <name type="common">Sweet flag</name>
    <dbReference type="NCBI Taxonomy" id="4465"/>
    <lineage>
        <taxon>Eukaryota</taxon>
        <taxon>Viridiplantae</taxon>
        <taxon>Streptophyta</taxon>
        <taxon>Embryophyta</taxon>
        <taxon>Tracheophyta</taxon>
        <taxon>Spermatophyta</taxon>
        <taxon>Magnoliopsida</taxon>
        <taxon>Liliopsida</taxon>
        <taxon>Acoraceae</taxon>
        <taxon>Acorus</taxon>
    </lineage>
</organism>
<dbReference type="Gene3D" id="3.40.220.10">
    <property type="entry name" value="Leucine Aminopeptidase, subunit E, domain 1"/>
    <property type="match status" value="1"/>
</dbReference>
<protein>
    <recommendedName>
        <fullName evidence="2">Macro domain-containing protein</fullName>
    </recommendedName>
</protein>
<name>A0AAV9C7D9_ACOCL</name>
<accession>A0AAV9C7D9</accession>
<dbReference type="PROSITE" id="PS51154">
    <property type="entry name" value="MACRO"/>
    <property type="match status" value="1"/>
</dbReference>